<keyword evidence="1" id="KW-0812">Transmembrane</keyword>
<name>A0A091BJ03_9GAMM</name>
<accession>A0A091BJ03</accession>
<evidence type="ECO:0000256" key="1">
    <source>
        <dbReference type="SAM" id="Phobius"/>
    </source>
</evidence>
<dbReference type="EMBL" id="AWXU01000016">
    <property type="protein sequence ID" value="KFN50769.1"/>
    <property type="molecule type" value="Genomic_DNA"/>
</dbReference>
<dbReference type="Proteomes" id="UP000029391">
    <property type="component" value="Unassembled WGS sequence"/>
</dbReference>
<reference evidence="2 3" key="1">
    <citation type="submission" date="2013-09" db="EMBL/GenBank/DDBJ databases">
        <title>Genome sequencing of Arenimonas composti.</title>
        <authorList>
            <person name="Chen F."/>
            <person name="Wang G."/>
        </authorList>
    </citation>
    <scope>NUCLEOTIDE SEQUENCE [LARGE SCALE GENOMIC DNA]</scope>
    <source>
        <strain evidence="2 3">TR7-09</strain>
    </source>
</reference>
<evidence type="ECO:0000313" key="3">
    <source>
        <dbReference type="Proteomes" id="UP000029391"/>
    </source>
</evidence>
<keyword evidence="3" id="KW-1185">Reference proteome</keyword>
<evidence type="ECO:0000313" key="2">
    <source>
        <dbReference type="EMBL" id="KFN50769.1"/>
    </source>
</evidence>
<feature type="transmembrane region" description="Helical" evidence="1">
    <location>
        <begin position="101"/>
        <end position="119"/>
    </location>
</feature>
<dbReference type="OrthoDB" id="10015770at2"/>
<sequence>MNDVSRLDLSQLPPEIRGKLEQQMARMSPEMRAHFMGNGLPQLLQRLGAGAGNATAGARAAAANVPVDDLKRLGQQLLARGRRAPRGHFNETIRPGDAPGSGRWLVVAVFVAAIGALLFR</sequence>
<protein>
    <submittedName>
        <fullName evidence="2">Uncharacterized protein</fullName>
    </submittedName>
</protein>
<gene>
    <name evidence="2" type="ORF">P873_05105</name>
</gene>
<keyword evidence="1" id="KW-1133">Transmembrane helix</keyword>
<dbReference type="RefSeq" id="WP_026816871.1">
    <property type="nucleotide sequence ID" value="NZ_AUFF01000003.1"/>
</dbReference>
<proteinExistence type="predicted"/>
<organism evidence="2 3">
    <name type="scientific">Arenimonas composti TR7-09 = DSM 18010</name>
    <dbReference type="NCBI Taxonomy" id="1121013"/>
    <lineage>
        <taxon>Bacteria</taxon>
        <taxon>Pseudomonadati</taxon>
        <taxon>Pseudomonadota</taxon>
        <taxon>Gammaproteobacteria</taxon>
        <taxon>Lysobacterales</taxon>
        <taxon>Lysobacteraceae</taxon>
        <taxon>Arenimonas</taxon>
    </lineage>
</organism>
<keyword evidence="1" id="KW-0472">Membrane</keyword>
<comment type="caution">
    <text evidence="2">The sequence shown here is derived from an EMBL/GenBank/DDBJ whole genome shotgun (WGS) entry which is preliminary data.</text>
</comment>
<dbReference type="STRING" id="1121013.GCA_000426365_01602"/>
<dbReference type="AlphaFoldDB" id="A0A091BJ03"/>